<keyword evidence="10" id="KW-1185">Reference proteome</keyword>
<feature type="compositionally biased region" description="Acidic residues" evidence="8">
    <location>
        <begin position="127"/>
        <end position="145"/>
    </location>
</feature>
<dbReference type="GO" id="GO:0022627">
    <property type="term" value="C:cytosolic small ribosomal subunit"/>
    <property type="evidence" value="ECO:0007669"/>
    <property type="project" value="UniProtKB-UniRule"/>
</dbReference>
<evidence type="ECO:0000256" key="1">
    <source>
        <dbReference type="ARBA" id="ARBA00010254"/>
    </source>
</evidence>
<dbReference type="HAMAP" id="MF_01345_A">
    <property type="entry name" value="Ribosomal_uS17_A"/>
    <property type="match status" value="1"/>
</dbReference>
<dbReference type="InterPro" id="IPR000266">
    <property type="entry name" value="Ribosomal_uS17"/>
</dbReference>
<dbReference type="Pfam" id="PF00366">
    <property type="entry name" value="Ribosomal_S17"/>
    <property type="match status" value="1"/>
</dbReference>
<reference evidence="9 10" key="1">
    <citation type="submission" date="2017-09" db="EMBL/GenBank/DDBJ databases">
        <title>Genome sequences of Natrinema ejinorence JCM 13890T.</title>
        <authorList>
            <person name="Roh S.W."/>
            <person name="Kim Y.B."/>
            <person name="Kim J.Y."/>
        </authorList>
    </citation>
    <scope>NUCLEOTIDE SEQUENCE [LARGE SCALE GENOMIC DNA]</scope>
    <source>
        <strain evidence="9 10">JCM 13890</strain>
    </source>
</reference>
<gene>
    <name evidence="6" type="primary">rps17</name>
    <name evidence="9" type="ORF">CP557_01800</name>
</gene>
<evidence type="ECO:0000256" key="8">
    <source>
        <dbReference type="SAM" id="MobiDB-lite"/>
    </source>
</evidence>
<dbReference type="Gene3D" id="2.40.50.1000">
    <property type="match status" value="1"/>
</dbReference>
<dbReference type="PRINTS" id="PR00973">
    <property type="entry name" value="RIBOSOMALS17"/>
</dbReference>
<dbReference type="GO" id="GO:0003735">
    <property type="term" value="F:structural constituent of ribosome"/>
    <property type="evidence" value="ECO:0007669"/>
    <property type="project" value="UniProtKB-UniRule"/>
</dbReference>
<evidence type="ECO:0000256" key="6">
    <source>
        <dbReference type="HAMAP-Rule" id="MF_01345"/>
    </source>
</evidence>
<sequence length="145" mass="15980">MAIGLDVETPPEPENPEEYDYEKCPFYGELSVRGQILEGTVVSTDMDKTVVVEREYDVAVPKYDRHMKRRSRIPAHVPGVLEPLSVGDTVKIAETRPLSKTKSHVVVEVTQEATAEDVAELTSQAEPEPELSDEDLAAAADEGDQ</sequence>
<dbReference type="PROSITE" id="PS00056">
    <property type="entry name" value="RIBOSOMAL_S17"/>
    <property type="match status" value="1"/>
</dbReference>
<evidence type="ECO:0000313" key="10">
    <source>
        <dbReference type="Proteomes" id="UP000219689"/>
    </source>
</evidence>
<dbReference type="NCBIfam" id="NF006345">
    <property type="entry name" value="PRK08572.1"/>
    <property type="match status" value="1"/>
</dbReference>
<dbReference type="RefSeq" id="WP_097378328.1">
    <property type="nucleotide sequence ID" value="NZ_NXNI01000001.1"/>
</dbReference>
<evidence type="ECO:0000256" key="3">
    <source>
        <dbReference type="ARBA" id="ARBA00022884"/>
    </source>
</evidence>
<comment type="caution">
    <text evidence="9">The sequence shown here is derived from an EMBL/GenBank/DDBJ whole genome shotgun (WGS) entry which is preliminary data.</text>
</comment>
<dbReference type="GeneID" id="63183014"/>
<dbReference type="PANTHER" id="PTHR10744:SF9">
    <property type="entry name" value="40S RIBOSOMAL PROTEIN S11-RELATED"/>
    <property type="match status" value="1"/>
</dbReference>
<feature type="region of interest" description="Disordered" evidence="8">
    <location>
        <begin position="114"/>
        <end position="145"/>
    </location>
</feature>
<comment type="subunit">
    <text evidence="6">Part of the 30S ribosomal subunit.</text>
</comment>
<dbReference type="InterPro" id="IPR019978">
    <property type="entry name" value="Ribosomal_uS17_archaeal"/>
</dbReference>
<dbReference type="PANTHER" id="PTHR10744">
    <property type="entry name" value="40S RIBOSOMAL PROTEIN S11 FAMILY MEMBER"/>
    <property type="match status" value="1"/>
</dbReference>
<keyword evidence="5 6" id="KW-0687">Ribonucleoprotein</keyword>
<dbReference type="AlphaFoldDB" id="A0A2A5QRD8"/>
<evidence type="ECO:0000256" key="2">
    <source>
        <dbReference type="ARBA" id="ARBA00022730"/>
    </source>
</evidence>
<protein>
    <recommendedName>
        <fullName evidence="6">Small ribosomal subunit protein uS17</fullName>
    </recommendedName>
</protein>
<dbReference type="GO" id="GO:0006412">
    <property type="term" value="P:translation"/>
    <property type="evidence" value="ECO:0007669"/>
    <property type="project" value="UniProtKB-UniRule"/>
</dbReference>
<comment type="function">
    <text evidence="6">One of the primary rRNA binding proteins, it binds specifically to the 5'-end of 16S ribosomal RNA.</text>
</comment>
<dbReference type="EMBL" id="NXNI01000001">
    <property type="protein sequence ID" value="PCR89382.1"/>
    <property type="molecule type" value="Genomic_DNA"/>
</dbReference>
<dbReference type="Proteomes" id="UP000219689">
    <property type="component" value="Unassembled WGS sequence"/>
</dbReference>
<dbReference type="GO" id="GO:0019843">
    <property type="term" value="F:rRNA binding"/>
    <property type="evidence" value="ECO:0007669"/>
    <property type="project" value="UniProtKB-UniRule"/>
</dbReference>
<comment type="similarity">
    <text evidence="1 6 7">Belongs to the universal ribosomal protein uS17 family.</text>
</comment>
<proteinExistence type="inferred from homology"/>
<evidence type="ECO:0000256" key="4">
    <source>
        <dbReference type="ARBA" id="ARBA00022980"/>
    </source>
</evidence>
<accession>A0A2A5QRD8</accession>
<keyword evidence="2 6" id="KW-0699">rRNA-binding</keyword>
<dbReference type="NCBIfam" id="TIGR03630">
    <property type="entry name" value="uS17_arch"/>
    <property type="match status" value="1"/>
</dbReference>
<evidence type="ECO:0000256" key="7">
    <source>
        <dbReference type="RuleBase" id="RU003872"/>
    </source>
</evidence>
<evidence type="ECO:0000313" key="9">
    <source>
        <dbReference type="EMBL" id="PCR89382.1"/>
    </source>
</evidence>
<dbReference type="InterPro" id="IPR019979">
    <property type="entry name" value="Ribosomal_uS17_CS"/>
</dbReference>
<dbReference type="SUPFAM" id="SSF50249">
    <property type="entry name" value="Nucleic acid-binding proteins"/>
    <property type="match status" value="1"/>
</dbReference>
<keyword evidence="4 6" id="KW-0689">Ribosomal protein</keyword>
<keyword evidence="3 6" id="KW-0694">RNA-binding</keyword>
<name>A0A2A5QRD8_9EURY</name>
<organism evidence="9 10">
    <name type="scientific">Natrinema ejinorense</name>
    <dbReference type="NCBI Taxonomy" id="373386"/>
    <lineage>
        <taxon>Archaea</taxon>
        <taxon>Methanobacteriati</taxon>
        <taxon>Methanobacteriota</taxon>
        <taxon>Stenosarchaea group</taxon>
        <taxon>Halobacteria</taxon>
        <taxon>Halobacteriales</taxon>
        <taxon>Natrialbaceae</taxon>
        <taxon>Natrinema</taxon>
    </lineage>
</organism>
<dbReference type="OrthoDB" id="10698at2157"/>
<dbReference type="CDD" id="cd00364">
    <property type="entry name" value="Ribosomal_uS17"/>
    <property type="match status" value="1"/>
</dbReference>
<evidence type="ECO:0000256" key="5">
    <source>
        <dbReference type="ARBA" id="ARBA00023274"/>
    </source>
</evidence>
<dbReference type="InterPro" id="IPR028333">
    <property type="entry name" value="Ribosomal_uS17_arc/euk"/>
</dbReference>
<dbReference type="InterPro" id="IPR012340">
    <property type="entry name" value="NA-bd_OB-fold"/>
</dbReference>